<evidence type="ECO:0000313" key="1">
    <source>
        <dbReference type="EMBL" id="CAG8541436.1"/>
    </source>
</evidence>
<dbReference type="AlphaFoldDB" id="A0A9N9AQM7"/>
<evidence type="ECO:0000313" key="2">
    <source>
        <dbReference type="Proteomes" id="UP000789405"/>
    </source>
</evidence>
<dbReference type="EMBL" id="CAJVPY010001910">
    <property type="protein sequence ID" value="CAG8541436.1"/>
    <property type="molecule type" value="Genomic_DNA"/>
</dbReference>
<feature type="non-terminal residue" evidence="1">
    <location>
        <position position="1"/>
    </location>
</feature>
<keyword evidence="2" id="KW-1185">Reference proteome</keyword>
<name>A0A9N9AQM7_9GLOM</name>
<reference evidence="1" key="1">
    <citation type="submission" date="2021-06" db="EMBL/GenBank/DDBJ databases">
        <authorList>
            <person name="Kallberg Y."/>
            <person name="Tangrot J."/>
            <person name="Rosling A."/>
        </authorList>
    </citation>
    <scope>NUCLEOTIDE SEQUENCE</scope>
    <source>
        <strain evidence="1">MA453B</strain>
    </source>
</reference>
<comment type="caution">
    <text evidence="1">The sequence shown here is derived from an EMBL/GenBank/DDBJ whole genome shotgun (WGS) entry which is preliminary data.</text>
</comment>
<dbReference type="Proteomes" id="UP000789405">
    <property type="component" value="Unassembled WGS sequence"/>
</dbReference>
<accession>A0A9N9AQM7</accession>
<gene>
    <name evidence="1" type="ORF">DERYTH_LOCUS4822</name>
</gene>
<protein>
    <submittedName>
        <fullName evidence="1">2765_t:CDS:1</fullName>
    </submittedName>
</protein>
<proteinExistence type="predicted"/>
<organism evidence="1 2">
    <name type="scientific">Dentiscutata erythropus</name>
    <dbReference type="NCBI Taxonomy" id="1348616"/>
    <lineage>
        <taxon>Eukaryota</taxon>
        <taxon>Fungi</taxon>
        <taxon>Fungi incertae sedis</taxon>
        <taxon>Mucoromycota</taxon>
        <taxon>Glomeromycotina</taxon>
        <taxon>Glomeromycetes</taxon>
        <taxon>Diversisporales</taxon>
        <taxon>Gigasporaceae</taxon>
        <taxon>Dentiscutata</taxon>
    </lineage>
</organism>
<sequence length="56" mass="6280">VEEEECVWIVCLVKDTIFTGDTFLANSSCWAAPQWLAPAEYSNCSIQVIESWVLSP</sequence>